<feature type="compositionally biased region" description="Pro residues" evidence="1">
    <location>
        <begin position="134"/>
        <end position="152"/>
    </location>
</feature>
<feature type="region of interest" description="Disordered" evidence="1">
    <location>
        <begin position="966"/>
        <end position="1060"/>
    </location>
</feature>
<feature type="compositionally biased region" description="Low complexity" evidence="1">
    <location>
        <begin position="479"/>
        <end position="504"/>
    </location>
</feature>
<feature type="region of interest" description="Disordered" evidence="1">
    <location>
        <begin position="842"/>
        <end position="877"/>
    </location>
</feature>
<feature type="region of interest" description="Disordered" evidence="1">
    <location>
        <begin position="630"/>
        <end position="654"/>
    </location>
</feature>
<feature type="compositionally biased region" description="Acidic residues" evidence="1">
    <location>
        <begin position="191"/>
        <end position="211"/>
    </location>
</feature>
<feature type="compositionally biased region" description="Low complexity" evidence="1">
    <location>
        <begin position="54"/>
        <end position="76"/>
    </location>
</feature>
<dbReference type="OrthoDB" id="3870679at2759"/>
<feature type="compositionally biased region" description="Basic residues" evidence="1">
    <location>
        <begin position="966"/>
        <end position="979"/>
    </location>
</feature>
<comment type="caution">
    <text evidence="2">The sequence shown here is derived from an EMBL/GenBank/DDBJ whole genome shotgun (WGS) entry which is preliminary data.</text>
</comment>
<dbReference type="AlphaFoldDB" id="A0A9W9D0B6"/>
<proteinExistence type="predicted"/>
<feature type="compositionally biased region" description="Basic and acidic residues" evidence="1">
    <location>
        <begin position="866"/>
        <end position="877"/>
    </location>
</feature>
<organism evidence="2 3">
    <name type="scientific">Gnomoniopsis smithogilvyi</name>
    <dbReference type="NCBI Taxonomy" id="1191159"/>
    <lineage>
        <taxon>Eukaryota</taxon>
        <taxon>Fungi</taxon>
        <taxon>Dikarya</taxon>
        <taxon>Ascomycota</taxon>
        <taxon>Pezizomycotina</taxon>
        <taxon>Sordariomycetes</taxon>
        <taxon>Sordariomycetidae</taxon>
        <taxon>Diaporthales</taxon>
        <taxon>Gnomoniaceae</taxon>
        <taxon>Gnomoniopsis</taxon>
    </lineage>
</organism>
<feature type="compositionally biased region" description="Basic and acidic residues" evidence="1">
    <location>
        <begin position="1034"/>
        <end position="1060"/>
    </location>
</feature>
<protein>
    <submittedName>
        <fullName evidence="2">Uncharacterized protein</fullName>
    </submittedName>
</protein>
<sequence>MTAAVAEPSPPLSTMDVPDVEYIVPPPGAEYDLNISSSPRAFKNHKQLPHPRQGSGSTSGSFGFSESKRSSSGSQSIHTLRHQRRQISGGELPPTPPAHSRTSSSSKSISISNITPFQTPAQSSEDVQDHVSPSTPPNQRSPPTPEVTPPRPNARSNVISERPALTHRIPSKSTTTDSRTESFRTALESPEPSEAEDEEGGEEEEEEEEDSNPTLRPAQASSRTSQITVHGLNGAESKVQNGIGLVTDAESKYEDDPHELTPKATGEFNSFDGVWGHVDSEVEVEQEWDDNLSRNVTVKKRRHRSPFVNGQGLDIVDNKTVSPTNATEAIRGLPLQGRILTYHSPETARNFTAPEVTTAETTARIDARRNSAMSSKSAASTIVEAILVEAPPAPRNRTLRHVKRVDALRDSVWQSPLNSAPGIESPRVPRRVTQANEAIRESYASNSTVNSISSRKARREVWKSGAIPVVVVPDRHSSTRSSSQDRSLRSVSSQRSKRSQSIGSVPLSQVPKTQDLSPYFDRPPRRNRRTSESDGSAAGDQRTIDFPPIVPRRSSSLSAPTSRNGSRRASINKSHAGSLTAESLQAHNDSVVANDAVRTAGHATAHAPSTRTDTSLPEVTVSSAPSYFQLKSNESQPEADSHKHRTFDSQLGSPLLPTQTTPFSQVSVETSGTAAEISQAMAVSIDRHQNRSVLMIDHRPSESSDGEIRNQVPGKPDRPSVSIAEVNAPIITTTECASADEEPITPPQKQHSFLNDVESPLRNPRVPPEPPVLQFIPATPSGLTPADERPRLLGNFYDAVEEDEKPVRGLAVVRQALSKRRNSYGPSPSRERPGFLTRTLSLSRNIRKENANGPGSDEDGDAIFDEPPRDETRLHPDWRPSYYSDFYEDAGDGVYDMGGDEEGAEWRYPPVDNRPKPPKRSLSDRMKHTFAIMPVRNYHDEYIHDNEPERRTIRRDHSGTLRVVKHRGSVGSLRGKKRRPETAPEPQRTPIFPRKYSLAKLRRRGSEDSETESQRLGLRRTWSLTQGMQGLSRRVSEKRREKRSDELRKKISAPKDCRDGVEKVIRSGGLREDYRTSRRAGVEPEWM</sequence>
<evidence type="ECO:0000313" key="2">
    <source>
        <dbReference type="EMBL" id="KAJ4396317.1"/>
    </source>
</evidence>
<feature type="compositionally biased region" description="Polar residues" evidence="1">
    <location>
        <begin position="553"/>
        <end position="587"/>
    </location>
</feature>
<dbReference type="Proteomes" id="UP001140453">
    <property type="component" value="Unassembled WGS sequence"/>
</dbReference>
<gene>
    <name evidence="2" type="ORF">N0V93_000536</name>
</gene>
<dbReference type="EMBL" id="JAPEVB010000001">
    <property type="protein sequence ID" value="KAJ4396317.1"/>
    <property type="molecule type" value="Genomic_DNA"/>
</dbReference>
<name>A0A9W9D0B6_9PEZI</name>
<keyword evidence="3" id="KW-1185">Reference proteome</keyword>
<feature type="compositionally biased region" description="Polar residues" evidence="1">
    <location>
        <begin position="506"/>
        <end position="516"/>
    </location>
</feature>
<feature type="compositionally biased region" description="Polar residues" evidence="1">
    <location>
        <begin position="219"/>
        <end position="228"/>
    </location>
</feature>
<feature type="region of interest" description="Disordered" evidence="1">
    <location>
        <begin position="700"/>
        <end position="721"/>
    </location>
</feature>
<evidence type="ECO:0000313" key="3">
    <source>
        <dbReference type="Proteomes" id="UP001140453"/>
    </source>
</evidence>
<evidence type="ECO:0000256" key="1">
    <source>
        <dbReference type="SAM" id="MobiDB-lite"/>
    </source>
</evidence>
<reference evidence="2" key="1">
    <citation type="submission" date="2022-10" db="EMBL/GenBank/DDBJ databases">
        <title>Tapping the CABI collections for fungal endophytes: first genome assemblies for Collariella, Neodidymelliopsis, Ascochyta clinopodiicola, Didymella pomorum, Didymosphaeria variabile, Neocosmospora piperis and Neocucurbitaria cava.</title>
        <authorList>
            <person name="Hill R."/>
        </authorList>
    </citation>
    <scope>NUCLEOTIDE SEQUENCE</scope>
    <source>
        <strain evidence="2">IMI 355082</strain>
    </source>
</reference>
<feature type="region of interest" description="Disordered" evidence="1">
    <location>
        <begin position="1"/>
        <end position="240"/>
    </location>
</feature>
<feature type="compositionally biased region" description="Low complexity" evidence="1">
    <location>
        <begin position="98"/>
        <end position="116"/>
    </location>
</feature>
<feature type="region of interest" description="Disordered" evidence="1">
    <location>
        <begin position="473"/>
        <end position="587"/>
    </location>
</feature>
<accession>A0A9W9D0B6</accession>